<comment type="caution">
    <text evidence="1">The sequence shown here is derived from an EMBL/GenBank/DDBJ whole genome shotgun (WGS) entry which is preliminary data.</text>
</comment>
<sequence length="149" mass="15980">MSFNAETLAFLSALLFLTVVLSYAHDDDQQQQRWSPLLQSRAPHGLAFESPMSFPPSAFEFFHPRPAAGAKTANAPLPLSMARADRVVESAWATPESSGGIRGGAGGVVVTVIGVACVVLVAIGTSYYYLVIKRNSKRASTLIQFHSNV</sequence>
<evidence type="ECO:0000313" key="1">
    <source>
        <dbReference type="EMBL" id="KAH7691175.1"/>
    </source>
</evidence>
<proteinExistence type="predicted"/>
<protein>
    <submittedName>
        <fullName evidence="1">Uncharacterized protein</fullName>
    </submittedName>
</protein>
<dbReference type="EMBL" id="CM037012">
    <property type="protein sequence ID" value="KAH7691175.1"/>
    <property type="molecule type" value="Genomic_DNA"/>
</dbReference>
<name>A0ACB7WST8_DIOAL</name>
<keyword evidence="2" id="KW-1185">Reference proteome</keyword>
<evidence type="ECO:0000313" key="2">
    <source>
        <dbReference type="Proteomes" id="UP000827976"/>
    </source>
</evidence>
<reference evidence="2" key="1">
    <citation type="journal article" date="2022" name="Nat. Commun.">
        <title>Chromosome evolution and the genetic basis of agronomically important traits in greater yam.</title>
        <authorList>
            <person name="Bredeson J.V."/>
            <person name="Lyons J.B."/>
            <person name="Oniyinde I.O."/>
            <person name="Okereke N.R."/>
            <person name="Kolade O."/>
            <person name="Nnabue I."/>
            <person name="Nwadili C.O."/>
            <person name="Hribova E."/>
            <person name="Parker M."/>
            <person name="Nwogha J."/>
            <person name="Shu S."/>
            <person name="Carlson J."/>
            <person name="Kariba R."/>
            <person name="Muthemba S."/>
            <person name="Knop K."/>
            <person name="Barton G.J."/>
            <person name="Sherwood A.V."/>
            <person name="Lopez-Montes A."/>
            <person name="Asiedu R."/>
            <person name="Jamnadass R."/>
            <person name="Muchugi A."/>
            <person name="Goodstein D."/>
            <person name="Egesi C.N."/>
            <person name="Featherston J."/>
            <person name="Asfaw A."/>
            <person name="Simpson G.G."/>
            <person name="Dolezel J."/>
            <person name="Hendre P.S."/>
            <person name="Van Deynze A."/>
            <person name="Kumar P.L."/>
            <person name="Obidiegwu J.E."/>
            <person name="Bhattacharjee R."/>
            <person name="Rokhsar D.S."/>
        </authorList>
    </citation>
    <scope>NUCLEOTIDE SEQUENCE [LARGE SCALE GENOMIC DNA]</scope>
    <source>
        <strain evidence="2">cv. TDa95/00328</strain>
    </source>
</reference>
<organism evidence="1 2">
    <name type="scientific">Dioscorea alata</name>
    <name type="common">Purple yam</name>
    <dbReference type="NCBI Taxonomy" id="55571"/>
    <lineage>
        <taxon>Eukaryota</taxon>
        <taxon>Viridiplantae</taxon>
        <taxon>Streptophyta</taxon>
        <taxon>Embryophyta</taxon>
        <taxon>Tracheophyta</taxon>
        <taxon>Spermatophyta</taxon>
        <taxon>Magnoliopsida</taxon>
        <taxon>Liliopsida</taxon>
        <taxon>Dioscoreales</taxon>
        <taxon>Dioscoreaceae</taxon>
        <taxon>Dioscorea</taxon>
    </lineage>
</organism>
<gene>
    <name evidence="1" type="ORF">IHE45_02G099400</name>
</gene>
<accession>A0ACB7WST8</accession>
<dbReference type="Proteomes" id="UP000827976">
    <property type="component" value="Chromosome 2"/>
</dbReference>